<comment type="similarity">
    <text evidence="6">Belongs to the BamD family.</text>
</comment>
<dbReference type="AlphaFoldDB" id="A0A432ZSN6"/>
<dbReference type="NCBIfam" id="TIGR03302">
    <property type="entry name" value="OM_YfiO"/>
    <property type="match status" value="1"/>
</dbReference>
<keyword evidence="7" id="KW-0802">TPR repeat</keyword>
<comment type="function">
    <text evidence="6">Part of the outer membrane protein assembly complex, which is involved in assembly and insertion of beta-barrel proteins into the outer membrane.</text>
</comment>
<dbReference type="PROSITE" id="PS51257">
    <property type="entry name" value="PROKAR_LIPOPROTEIN"/>
    <property type="match status" value="1"/>
</dbReference>
<comment type="subunit">
    <text evidence="6">Part of the Bam complex.</text>
</comment>
<dbReference type="EMBL" id="PIQH01000003">
    <property type="protein sequence ID" value="RUO80893.1"/>
    <property type="molecule type" value="Genomic_DNA"/>
</dbReference>
<evidence type="ECO:0000256" key="1">
    <source>
        <dbReference type="ARBA" id="ARBA00022729"/>
    </source>
</evidence>
<dbReference type="InterPro" id="IPR039565">
    <property type="entry name" value="BamD-like"/>
</dbReference>
<proteinExistence type="inferred from homology"/>
<evidence type="ECO:0000259" key="8">
    <source>
        <dbReference type="Pfam" id="PF13525"/>
    </source>
</evidence>
<dbReference type="Pfam" id="PF13525">
    <property type="entry name" value="YfiO"/>
    <property type="match status" value="1"/>
</dbReference>
<dbReference type="HAMAP" id="MF_00922">
    <property type="entry name" value="OM_assembly_BamD"/>
    <property type="match status" value="1"/>
</dbReference>
<dbReference type="Proteomes" id="UP000287996">
    <property type="component" value="Unassembled WGS sequence"/>
</dbReference>
<dbReference type="SUPFAM" id="SSF48452">
    <property type="entry name" value="TPR-like"/>
    <property type="match status" value="1"/>
</dbReference>
<evidence type="ECO:0000256" key="5">
    <source>
        <dbReference type="ARBA" id="ARBA00023288"/>
    </source>
</evidence>
<organism evidence="9 10">
    <name type="scientific">Idiomarina tyrosinivorans</name>
    <dbReference type="NCBI Taxonomy" id="1445662"/>
    <lineage>
        <taxon>Bacteria</taxon>
        <taxon>Pseudomonadati</taxon>
        <taxon>Pseudomonadota</taxon>
        <taxon>Gammaproteobacteria</taxon>
        <taxon>Alteromonadales</taxon>
        <taxon>Idiomarinaceae</taxon>
        <taxon>Idiomarina</taxon>
    </lineage>
</organism>
<evidence type="ECO:0000313" key="9">
    <source>
        <dbReference type="EMBL" id="RUO80893.1"/>
    </source>
</evidence>
<evidence type="ECO:0000256" key="3">
    <source>
        <dbReference type="ARBA" id="ARBA00023139"/>
    </source>
</evidence>
<reference evidence="9 10" key="1">
    <citation type="journal article" date="2011" name="Front. Microbiol.">
        <title>Genomic signatures of strain selection and enhancement in Bacillus atrophaeus var. globigii, a historical biowarfare simulant.</title>
        <authorList>
            <person name="Gibbons H.S."/>
            <person name="Broomall S.M."/>
            <person name="McNew L.A."/>
            <person name="Daligault H."/>
            <person name="Chapman C."/>
            <person name="Bruce D."/>
            <person name="Karavis M."/>
            <person name="Krepps M."/>
            <person name="McGregor P.A."/>
            <person name="Hong C."/>
            <person name="Park K.H."/>
            <person name="Akmal A."/>
            <person name="Feldman A."/>
            <person name="Lin J.S."/>
            <person name="Chang W.E."/>
            <person name="Higgs B.W."/>
            <person name="Demirev P."/>
            <person name="Lindquist J."/>
            <person name="Liem A."/>
            <person name="Fochler E."/>
            <person name="Read T.D."/>
            <person name="Tapia R."/>
            <person name="Johnson S."/>
            <person name="Bishop-Lilly K.A."/>
            <person name="Detter C."/>
            <person name="Han C."/>
            <person name="Sozhamannan S."/>
            <person name="Rosenzweig C.N."/>
            <person name="Skowronski E.W."/>
        </authorList>
    </citation>
    <scope>NUCLEOTIDE SEQUENCE [LARGE SCALE GENOMIC DNA]</scope>
    <source>
        <strain evidence="9 10">CC-PW-9</strain>
    </source>
</reference>
<dbReference type="GO" id="GO:0051205">
    <property type="term" value="P:protein insertion into membrane"/>
    <property type="evidence" value="ECO:0007669"/>
    <property type="project" value="UniProtKB-UniRule"/>
</dbReference>
<keyword evidence="3 6" id="KW-0564">Palmitate</keyword>
<gene>
    <name evidence="6" type="primary">bamD</name>
    <name evidence="9" type="ORF">CWI84_04735</name>
</gene>
<comment type="caution">
    <text evidence="9">The sequence shown here is derived from an EMBL/GenBank/DDBJ whole genome shotgun (WGS) entry which is preliminary data.</text>
</comment>
<evidence type="ECO:0000256" key="7">
    <source>
        <dbReference type="PROSITE-ProRule" id="PRU00339"/>
    </source>
</evidence>
<feature type="domain" description="Outer membrane lipoprotein BamD-like" evidence="8">
    <location>
        <begin position="36"/>
        <end position="237"/>
    </location>
</feature>
<dbReference type="OrthoDB" id="9779191at2"/>
<dbReference type="RefSeq" id="WP_126841420.1">
    <property type="nucleotide sequence ID" value="NZ_PIQH01000003.1"/>
</dbReference>
<keyword evidence="2 6" id="KW-0472">Membrane</keyword>
<dbReference type="InterPro" id="IPR019734">
    <property type="entry name" value="TPR_rpt"/>
</dbReference>
<accession>A0A432ZSN6</accession>
<name>A0A432ZSN6_9GAMM</name>
<evidence type="ECO:0000256" key="4">
    <source>
        <dbReference type="ARBA" id="ARBA00023237"/>
    </source>
</evidence>
<dbReference type="PANTHER" id="PTHR37423">
    <property type="entry name" value="SOLUBLE LYTIC MUREIN TRANSGLYCOSYLASE-RELATED"/>
    <property type="match status" value="1"/>
</dbReference>
<dbReference type="Gene3D" id="1.25.40.10">
    <property type="entry name" value="Tetratricopeptide repeat domain"/>
    <property type="match status" value="1"/>
</dbReference>
<dbReference type="CDD" id="cd15830">
    <property type="entry name" value="BamD"/>
    <property type="match status" value="1"/>
</dbReference>
<dbReference type="InterPro" id="IPR017689">
    <property type="entry name" value="BamD"/>
</dbReference>
<dbReference type="InterPro" id="IPR011990">
    <property type="entry name" value="TPR-like_helical_dom_sf"/>
</dbReference>
<dbReference type="PANTHER" id="PTHR37423:SF1">
    <property type="entry name" value="OUTER MEMBRANE PROTEIN ASSEMBLY FACTOR BAMD"/>
    <property type="match status" value="1"/>
</dbReference>
<keyword evidence="1 6" id="KW-0732">Signal</keyword>
<protein>
    <recommendedName>
        <fullName evidence="6">Outer membrane protein assembly factor BamD</fullName>
    </recommendedName>
</protein>
<dbReference type="GO" id="GO:0043165">
    <property type="term" value="P:Gram-negative-bacterium-type cell outer membrane assembly"/>
    <property type="evidence" value="ECO:0007669"/>
    <property type="project" value="UniProtKB-UniRule"/>
</dbReference>
<keyword evidence="5 6" id="KW-0449">Lipoprotein</keyword>
<keyword evidence="4 6" id="KW-0998">Cell outer membrane</keyword>
<evidence type="ECO:0000313" key="10">
    <source>
        <dbReference type="Proteomes" id="UP000287996"/>
    </source>
</evidence>
<evidence type="ECO:0000256" key="6">
    <source>
        <dbReference type="HAMAP-Rule" id="MF_00922"/>
    </source>
</evidence>
<sequence>MIKRHFVAAVVTGVFLSGCAGSPQDNKPELQSTSIEQRYDHAHELIAMGNLSAARDELSELSKKYPFGPYAHQIQLDLIYVYYKLDDTNQALATIDRFVQLNPNHEDMDYVLYMRGLVNQRAEYNTLQDMFGIDRADRDSTKSSEAFKDFVQLIKRFPDSEYAADAKLRLIEIKRRLARKELKAAQYYMERQAYLAAANRGKYIVEYYPNIPEVENALAIMVESYDQLNLPELKRDALRILKLNFPNNALAKSE</sequence>
<keyword evidence="10" id="KW-1185">Reference proteome</keyword>
<dbReference type="PROSITE" id="PS50005">
    <property type="entry name" value="TPR"/>
    <property type="match status" value="1"/>
</dbReference>
<dbReference type="GO" id="GO:1990063">
    <property type="term" value="C:Bam protein complex"/>
    <property type="evidence" value="ECO:0007669"/>
    <property type="project" value="TreeGrafter"/>
</dbReference>
<comment type="subcellular location">
    <subcellularLocation>
        <location evidence="6">Cell outer membrane</location>
        <topology evidence="6">Lipid-anchor</topology>
    </subcellularLocation>
</comment>
<evidence type="ECO:0000256" key="2">
    <source>
        <dbReference type="ARBA" id="ARBA00023136"/>
    </source>
</evidence>
<feature type="repeat" description="TPR" evidence="7">
    <location>
        <begin position="72"/>
        <end position="105"/>
    </location>
</feature>